<keyword evidence="2" id="KW-1185">Reference proteome</keyword>
<gene>
    <name evidence="1" type="ORF">SAMN05421543_1095</name>
</gene>
<organism evidence="1 2">
    <name type="scientific">Alicyclobacillus macrosporangiidus</name>
    <dbReference type="NCBI Taxonomy" id="392015"/>
    <lineage>
        <taxon>Bacteria</taxon>
        <taxon>Bacillati</taxon>
        <taxon>Bacillota</taxon>
        <taxon>Bacilli</taxon>
        <taxon>Bacillales</taxon>
        <taxon>Alicyclobacillaceae</taxon>
        <taxon>Alicyclobacillus</taxon>
    </lineage>
</organism>
<evidence type="ECO:0000313" key="1">
    <source>
        <dbReference type="EMBL" id="SFU81481.1"/>
    </source>
</evidence>
<dbReference type="AlphaFoldDB" id="A0A1I7J8Q2"/>
<dbReference type="EMBL" id="FPBV01000009">
    <property type="protein sequence ID" value="SFU81481.1"/>
    <property type="molecule type" value="Genomic_DNA"/>
</dbReference>
<protein>
    <submittedName>
        <fullName evidence="1">Uncharacterized protein</fullName>
    </submittedName>
</protein>
<evidence type="ECO:0000313" key="2">
    <source>
        <dbReference type="Proteomes" id="UP000183508"/>
    </source>
</evidence>
<dbReference type="Proteomes" id="UP000183508">
    <property type="component" value="Unassembled WGS sequence"/>
</dbReference>
<proteinExistence type="predicted"/>
<name>A0A1I7J8Q2_9BACL</name>
<sequence>MLRDIALMLAVFLWGLARVGYAVAEIIRALNGEPRRKVGAKAGPHSQRRRG</sequence>
<reference evidence="2" key="1">
    <citation type="submission" date="2016-10" db="EMBL/GenBank/DDBJ databases">
        <authorList>
            <person name="Varghese N."/>
        </authorList>
    </citation>
    <scope>NUCLEOTIDE SEQUENCE [LARGE SCALE GENOMIC DNA]</scope>
    <source>
        <strain evidence="2">DSM 17980</strain>
    </source>
</reference>
<accession>A0A1I7J8Q2</accession>